<evidence type="ECO:0000313" key="9">
    <source>
        <dbReference type="EMBL" id="PYG88245.1"/>
    </source>
</evidence>
<dbReference type="Pfam" id="PF00528">
    <property type="entry name" value="BPD_transp_1"/>
    <property type="match status" value="1"/>
</dbReference>
<feature type="transmembrane region" description="Helical" evidence="7">
    <location>
        <begin position="69"/>
        <end position="93"/>
    </location>
</feature>
<keyword evidence="3" id="KW-1003">Cell membrane</keyword>
<comment type="caution">
    <text evidence="9">The sequence shown here is derived from an EMBL/GenBank/DDBJ whole genome shotgun (WGS) entry which is preliminary data.</text>
</comment>
<proteinExistence type="inferred from homology"/>
<dbReference type="PROSITE" id="PS50928">
    <property type="entry name" value="ABC_TM1"/>
    <property type="match status" value="1"/>
</dbReference>
<dbReference type="Proteomes" id="UP000248132">
    <property type="component" value="Unassembled WGS sequence"/>
</dbReference>
<dbReference type="InterPro" id="IPR035906">
    <property type="entry name" value="MetI-like_sf"/>
</dbReference>
<dbReference type="CDD" id="cd06261">
    <property type="entry name" value="TM_PBP2"/>
    <property type="match status" value="1"/>
</dbReference>
<keyword evidence="6 7" id="KW-0472">Membrane</keyword>
<evidence type="ECO:0000259" key="8">
    <source>
        <dbReference type="PROSITE" id="PS50928"/>
    </source>
</evidence>
<feature type="transmembrane region" description="Helical" evidence="7">
    <location>
        <begin position="12"/>
        <end position="32"/>
    </location>
</feature>
<comment type="subcellular location">
    <subcellularLocation>
        <location evidence="1 7">Cell membrane</location>
        <topology evidence="1 7">Multi-pass membrane protein</topology>
    </subcellularLocation>
</comment>
<dbReference type="InterPro" id="IPR000515">
    <property type="entry name" value="MetI-like"/>
</dbReference>
<dbReference type="GO" id="GO:0005886">
    <property type="term" value="C:plasma membrane"/>
    <property type="evidence" value="ECO:0007669"/>
    <property type="project" value="UniProtKB-SubCell"/>
</dbReference>
<feature type="transmembrane region" description="Helical" evidence="7">
    <location>
        <begin position="138"/>
        <end position="157"/>
    </location>
</feature>
<accession>A0A318XQ42</accession>
<dbReference type="PANTHER" id="PTHR43744">
    <property type="entry name" value="ABC TRANSPORTER PERMEASE PROTEIN MG189-RELATED-RELATED"/>
    <property type="match status" value="1"/>
</dbReference>
<name>A0A318XQ42_9FIRM</name>
<evidence type="ECO:0000256" key="5">
    <source>
        <dbReference type="ARBA" id="ARBA00022989"/>
    </source>
</evidence>
<dbReference type="PANTHER" id="PTHR43744:SF8">
    <property type="entry name" value="SN-GLYCEROL-3-PHOSPHATE TRANSPORT SYSTEM PERMEASE PROTEIN UGPE"/>
    <property type="match status" value="1"/>
</dbReference>
<dbReference type="AlphaFoldDB" id="A0A318XQ42"/>
<dbReference type="RefSeq" id="WP_110461624.1">
    <property type="nucleotide sequence ID" value="NZ_QKMR01000007.1"/>
</dbReference>
<evidence type="ECO:0000256" key="7">
    <source>
        <dbReference type="RuleBase" id="RU363032"/>
    </source>
</evidence>
<evidence type="ECO:0000256" key="6">
    <source>
        <dbReference type="ARBA" id="ARBA00023136"/>
    </source>
</evidence>
<organism evidence="9 10">
    <name type="scientific">Ruminiclostridium sufflavum DSM 19573</name>
    <dbReference type="NCBI Taxonomy" id="1121337"/>
    <lineage>
        <taxon>Bacteria</taxon>
        <taxon>Bacillati</taxon>
        <taxon>Bacillota</taxon>
        <taxon>Clostridia</taxon>
        <taxon>Eubacteriales</taxon>
        <taxon>Oscillospiraceae</taxon>
        <taxon>Ruminiclostridium</taxon>
    </lineage>
</organism>
<dbReference type="EMBL" id="QKMR01000007">
    <property type="protein sequence ID" value="PYG88245.1"/>
    <property type="molecule type" value="Genomic_DNA"/>
</dbReference>
<keyword evidence="5 7" id="KW-1133">Transmembrane helix</keyword>
<sequence>MKISKLLVGLIKYMFVITLVVISVVPIVWVLMSSFKTNAQILESAFKLPETLNWSNYFNAFKIAPLTTFYINSIFVAVFGTGMNLIIIGMAAYVFARFEFKAKSILMLVFSISLLIPNTSVLYPLYVTMNKLGLYDKLQGLILVYIGFGLPVTLYILKSYFLTIPKEIEESAKLDGAGFLRTFIQIILPIAKPGFGTAGVMQFLLCWNEFQFALILTSGNNSRTLPVALSYFNTQFASNYGAMFAATVIIVIPSIIIYAILQEQVVSGLAAGAVKG</sequence>
<gene>
    <name evidence="9" type="ORF">LY28_01585</name>
</gene>
<dbReference type="Gene3D" id="1.10.3720.10">
    <property type="entry name" value="MetI-like"/>
    <property type="match status" value="1"/>
</dbReference>
<protein>
    <submittedName>
        <fullName evidence="9">Carbohydrate ABC transporter membrane protein 2 (CUT1 family)</fullName>
    </submittedName>
</protein>
<keyword evidence="2 7" id="KW-0813">Transport</keyword>
<keyword evidence="4 7" id="KW-0812">Transmembrane</keyword>
<dbReference type="SUPFAM" id="SSF161098">
    <property type="entry name" value="MetI-like"/>
    <property type="match status" value="1"/>
</dbReference>
<evidence type="ECO:0000256" key="2">
    <source>
        <dbReference type="ARBA" id="ARBA00022448"/>
    </source>
</evidence>
<evidence type="ECO:0000256" key="1">
    <source>
        <dbReference type="ARBA" id="ARBA00004651"/>
    </source>
</evidence>
<feature type="domain" description="ABC transmembrane type-1" evidence="8">
    <location>
        <begin position="70"/>
        <end position="261"/>
    </location>
</feature>
<reference evidence="9 10" key="1">
    <citation type="submission" date="2018-06" db="EMBL/GenBank/DDBJ databases">
        <title>Genomic Encyclopedia of Type Strains, Phase I: the one thousand microbial genomes (KMG-I) project.</title>
        <authorList>
            <person name="Kyrpides N."/>
        </authorList>
    </citation>
    <scope>NUCLEOTIDE SEQUENCE [LARGE SCALE GENOMIC DNA]</scope>
    <source>
        <strain evidence="9 10">DSM 19573</strain>
    </source>
</reference>
<dbReference type="GO" id="GO:0055085">
    <property type="term" value="P:transmembrane transport"/>
    <property type="evidence" value="ECO:0007669"/>
    <property type="project" value="InterPro"/>
</dbReference>
<dbReference type="OrthoDB" id="9793448at2"/>
<feature type="transmembrane region" description="Helical" evidence="7">
    <location>
        <begin position="240"/>
        <end position="261"/>
    </location>
</feature>
<evidence type="ECO:0000256" key="4">
    <source>
        <dbReference type="ARBA" id="ARBA00022692"/>
    </source>
</evidence>
<keyword evidence="10" id="KW-1185">Reference proteome</keyword>
<evidence type="ECO:0000313" key="10">
    <source>
        <dbReference type="Proteomes" id="UP000248132"/>
    </source>
</evidence>
<evidence type="ECO:0000256" key="3">
    <source>
        <dbReference type="ARBA" id="ARBA00022475"/>
    </source>
</evidence>
<comment type="similarity">
    <text evidence="7">Belongs to the binding-protein-dependent transport system permease family.</text>
</comment>
<feature type="transmembrane region" description="Helical" evidence="7">
    <location>
        <begin position="105"/>
        <end position="126"/>
    </location>
</feature>